<dbReference type="Pfam" id="PF00483">
    <property type="entry name" value="NTP_transferase"/>
    <property type="match status" value="1"/>
</dbReference>
<sequence>MENWFSKSPITGRFLPMFRLIALCKLEIMMEIGALSQPCTLPRRLALFVHKQKYKLLCCDVVRQFIWLFEDARNKDIENVLIFSDDQLYRMDYMDLVQNHIYRNSDITVSCFLCSFG</sequence>
<evidence type="ECO:0000313" key="4">
    <source>
        <dbReference type="RefSeq" id="XP_056682526.1"/>
    </source>
</evidence>
<reference evidence="4" key="2">
    <citation type="submission" date="2025-08" db="UniProtKB">
        <authorList>
            <consortium name="RefSeq"/>
        </authorList>
    </citation>
    <scope>IDENTIFICATION</scope>
    <source>
        <tissue evidence="4">Leaf</tissue>
    </source>
</reference>
<organism evidence="3 4">
    <name type="scientific">Spinacia oleracea</name>
    <name type="common">Spinach</name>
    <dbReference type="NCBI Taxonomy" id="3562"/>
    <lineage>
        <taxon>Eukaryota</taxon>
        <taxon>Viridiplantae</taxon>
        <taxon>Streptophyta</taxon>
        <taxon>Embryophyta</taxon>
        <taxon>Tracheophyta</taxon>
        <taxon>Spermatophyta</taxon>
        <taxon>Magnoliopsida</taxon>
        <taxon>eudicotyledons</taxon>
        <taxon>Gunneridae</taxon>
        <taxon>Pentapetalae</taxon>
        <taxon>Caryophyllales</taxon>
        <taxon>Chenopodiaceae</taxon>
        <taxon>Chenopodioideae</taxon>
        <taxon>Anserineae</taxon>
        <taxon>Spinacia</taxon>
    </lineage>
</organism>
<proteinExistence type="inferred from homology"/>
<dbReference type="Gene3D" id="3.90.550.10">
    <property type="entry name" value="Spore Coat Polysaccharide Biosynthesis Protein SpsA, Chain A"/>
    <property type="match status" value="1"/>
</dbReference>
<evidence type="ECO:0000259" key="2">
    <source>
        <dbReference type="Pfam" id="PF00483"/>
    </source>
</evidence>
<reference evidence="3" key="1">
    <citation type="journal article" date="2021" name="Nat. Commun.">
        <title>Genomic analyses provide insights into spinach domestication and the genetic basis of agronomic traits.</title>
        <authorList>
            <person name="Cai X."/>
            <person name="Sun X."/>
            <person name="Xu C."/>
            <person name="Sun H."/>
            <person name="Wang X."/>
            <person name="Ge C."/>
            <person name="Zhang Z."/>
            <person name="Wang Q."/>
            <person name="Fei Z."/>
            <person name="Jiao C."/>
            <person name="Wang Q."/>
        </authorList>
    </citation>
    <scope>NUCLEOTIDE SEQUENCE [LARGE SCALE GENOMIC DNA]</scope>
    <source>
        <strain evidence="3">cv. Varoflay</strain>
    </source>
</reference>
<dbReference type="PANTHER" id="PTHR43523:SF4">
    <property type="entry name" value="GLUCOSE-1-PHOSPHATE ADENYLYLTRANSFERASE LARGE SUBUNIT 3, CHLOROPLASTIC"/>
    <property type="match status" value="1"/>
</dbReference>
<dbReference type="PANTHER" id="PTHR43523">
    <property type="entry name" value="GLUCOSE-1-PHOSPHATE ADENYLYLTRANSFERASE-RELATED"/>
    <property type="match status" value="1"/>
</dbReference>
<evidence type="ECO:0000256" key="1">
    <source>
        <dbReference type="ARBA" id="ARBA00010443"/>
    </source>
</evidence>
<keyword evidence="3" id="KW-1185">Reference proteome</keyword>
<dbReference type="InterPro" id="IPR011831">
    <property type="entry name" value="ADP-Glc_PPase"/>
</dbReference>
<dbReference type="InterPro" id="IPR005835">
    <property type="entry name" value="NTP_transferase_dom"/>
</dbReference>
<evidence type="ECO:0000313" key="3">
    <source>
        <dbReference type="Proteomes" id="UP000813463"/>
    </source>
</evidence>
<dbReference type="InterPro" id="IPR029044">
    <property type="entry name" value="Nucleotide-diphossugar_trans"/>
</dbReference>
<accession>A0ABM3QGP4</accession>
<dbReference type="RefSeq" id="XP_056682526.1">
    <property type="nucleotide sequence ID" value="XM_056826548.1"/>
</dbReference>
<comment type="similarity">
    <text evidence="1">Belongs to the bacterial/plant glucose-1-phosphate adenylyltransferase family.</text>
</comment>
<gene>
    <name evidence="4" type="primary">LOC110790052</name>
</gene>
<name>A0ABM3QGP4_SPIOL</name>
<dbReference type="GeneID" id="110790052"/>
<feature type="domain" description="Nucleotidyl transferase" evidence="2">
    <location>
        <begin position="62"/>
        <end position="113"/>
    </location>
</feature>
<dbReference type="Proteomes" id="UP000813463">
    <property type="component" value="Chromosome 4"/>
</dbReference>
<protein>
    <recommendedName>
        <fullName evidence="2">Nucleotidyl transferase domain-containing protein</fullName>
    </recommendedName>
</protein>